<feature type="transmembrane region" description="Helical" evidence="1">
    <location>
        <begin position="120"/>
        <end position="139"/>
    </location>
</feature>
<dbReference type="OrthoDB" id="1451346at2"/>
<organism evidence="2 3">
    <name type="scientific">Dokdonia sinensis</name>
    <dbReference type="NCBI Taxonomy" id="2479847"/>
    <lineage>
        <taxon>Bacteria</taxon>
        <taxon>Pseudomonadati</taxon>
        <taxon>Bacteroidota</taxon>
        <taxon>Flavobacteriia</taxon>
        <taxon>Flavobacteriales</taxon>
        <taxon>Flavobacteriaceae</taxon>
        <taxon>Dokdonia</taxon>
    </lineage>
</organism>
<keyword evidence="1" id="KW-1133">Transmembrane helix</keyword>
<gene>
    <name evidence="2" type="ORF">EAX61_01790</name>
</gene>
<sequence>MHIPNDLVLRPRFTLKMNSSPEKLLSSFENTGKMTTDFVISRVDDHVFIRIPKKKQHFWSPQLHLEIYSIEKHPTVIKGLFGPSPTVWTLFMFLHFVVASLFIAAGIWMYTNIALGDSLLAPLICMILLFISWFVLYIAGRWGKKSGQKEMQALQSFMYKVLSKQLP</sequence>
<evidence type="ECO:0000313" key="3">
    <source>
        <dbReference type="Proteomes" id="UP000281985"/>
    </source>
</evidence>
<keyword evidence="1" id="KW-0472">Membrane</keyword>
<keyword evidence="1" id="KW-0812">Transmembrane</keyword>
<evidence type="ECO:0000313" key="2">
    <source>
        <dbReference type="EMBL" id="RMB64134.1"/>
    </source>
</evidence>
<dbReference type="EMBL" id="REFV01000001">
    <property type="protein sequence ID" value="RMB64134.1"/>
    <property type="molecule type" value="Genomic_DNA"/>
</dbReference>
<proteinExistence type="predicted"/>
<protein>
    <submittedName>
        <fullName evidence="2">GTP-binding protein</fullName>
    </submittedName>
</protein>
<feature type="transmembrane region" description="Helical" evidence="1">
    <location>
        <begin position="87"/>
        <end position="108"/>
    </location>
</feature>
<dbReference type="AlphaFoldDB" id="A0A3M0GHI6"/>
<dbReference type="Proteomes" id="UP000281985">
    <property type="component" value="Unassembled WGS sequence"/>
</dbReference>
<evidence type="ECO:0000256" key="1">
    <source>
        <dbReference type="SAM" id="Phobius"/>
    </source>
</evidence>
<reference evidence="2 3" key="1">
    <citation type="submission" date="2018-10" db="EMBL/GenBank/DDBJ databases">
        <title>Dokdonia luteus sp. nov., isolated from sea water.</title>
        <authorList>
            <person name="Zhou L.Y."/>
            <person name="Du Z.J."/>
        </authorList>
    </citation>
    <scope>NUCLEOTIDE SEQUENCE [LARGE SCALE GENOMIC DNA]</scope>
    <source>
        <strain evidence="2 3">SH27</strain>
    </source>
</reference>
<comment type="caution">
    <text evidence="2">The sequence shown here is derived from an EMBL/GenBank/DDBJ whole genome shotgun (WGS) entry which is preliminary data.</text>
</comment>
<accession>A0A3M0GHI6</accession>
<name>A0A3M0GHI6_9FLAO</name>
<dbReference type="RefSeq" id="WP_121915930.1">
    <property type="nucleotide sequence ID" value="NZ_REFV01000001.1"/>
</dbReference>
<keyword evidence="3" id="KW-1185">Reference proteome</keyword>